<dbReference type="Pfam" id="PF17829">
    <property type="entry name" value="GH115_C"/>
    <property type="match status" value="1"/>
</dbReference>
<dbReference type="Gene3D" id="3.20.20.520">
    <property type="entry name" value="Glycosyl hydrolase family 115"/>
    <property type="match status" value="1"/>
</dbReference>
<dbReference type="GO" id="GO:0005975">
    <property type="term" value="P:carbohydrate metabolic process"/>
    <property type="evidence" value="ECO:0007669"/>
    <property type="project" value="UniProtKB-ARBA"/>
</dbReference>
<evidence type="ECO:0000259" key="3">
    <source>
        <dbReference type="Pfam" id="PF17829"/>
    </source>
</evidence>
<dbReference type="Proteomes" id="UP000092631">
    <property type="component" value="Chromosome"/>
</dbReference>
<dbReference type="Gene3D" id="2.60.120.1620">
    <property type="match status" value="1"/>
</dbReference>
<evidence type="ECO:0000313" key="4">
    <source>
        <dbReference type="EMBL" id="ANU59541.1"/>
    </source>
</evidence>
<dbReference type="OrthoDB" id="8727830at2"/>
<dbReference type="PANTHER" id="PTHR37842">
    <property type="match status" value="1"/>
</dbReference>
<keyword evidence="1" id="KW-0378">Hydrolase</keyword>
<evidence type="ECO:0000256" key="1">
    <source>
        <dbReference type="ARBA" id="ARBA00022801"/>
    </source>
</evidence>
<evidence type="ECO:0000256" key="2">
    <source>
        <dbReference type="SAM" id="SignalP"/>
    </source>
</evidence>
<dbReference type="Gene3D" id="1.20.58.2150">
    <property type="match status" value="1"/>
</dbReference>
<reference evidence="5" key="1">
    <citation type="submission" date="2016-04" db="EMBL/GenBank/DDBJ databases">
        <title>Complete Genome Sequences of Twelve Strains of a Stable Defined Moderately Diverse Mouse Microbiota 2 (sDMDMm2).</title>
        <authorList>
            <person name="Uchimura Y."/>
            <person name="Wyss M."/>
            <person name="Brugiroux S."/>
            <person name="Limenitakis J.P."/>
            <person name="Stecher B."/>
            <person name="McCoy K.D."/>
            <person name="Macpherson A.J."/>
        </authorList>
    </citation>
    <scope>NUCLEOTIDE SEQUENCE [LARGE SCALE GENOMIC DNA]</scope>
    <source>
        <strain evidence="5">I48</strain>
    </source>
</reference>
<keyword evidence="5" id="KW-1185">Reference proteome</keyword>
<dbReference type="InterPro" id="IPR042301">
    <property type="entry name" value="GH115_sf"/>
</dbReference>
<dbReference type="InterPro" id="IPR031924">
    <property type="entry name" value="GH115"/>
</dbReference>
<gene>
    <name evidence="4" type="ORF">A4V03_19810</name>
</gene>
<dbReference type="Gene3D" id="3.30.379.10">
    <property type="entry name" value="Chitobiase/beta-hexosaminidase domain 2-like"/>
    <property type="match status" value="1"/>
</dbReference>
<feature type="signal peptide" evidence="2">
    <location>
        <begin position="1"/>
        <end position="20"/>
    </location>
</feature>
<dbReference type="SUPFAM" id="SSF55545">
    <property type="entry name" value="beta-N-acetylhexosaminidase-like domain"/>
    <property type="match status" value="1"/>
</dbReference>
<name>A0A1C7H6P0_9BACE</name>
<feature type="chain" id="PRO_5008887088" description="Gylcosyl hydrolase 115 C-terminal domain-containing protein" evidence="2">
    <location>
        <begin position="21"/>
        <end position="982"/>
    </location>
</feature>
<accession>A0A1C7H6P0</accession>
<evidence type="ECO:0000313" key="5">
    <source>
        <dbReference type="Proteomes" id="UP000092631"/>
    </source>
</evidence>
<dbReference type="EMBL" id="CP015401">
    <property type="protein sequence ID" value="ANU59541.1"/>
    <property type="molecule type" value="Genomic_DNA"/>
</dbReference>
<dbReference type="RefSeq" id="WP_065540156.1">
    <property type="nucleotide sequence ID" value="NZ_CAPDLJ010000041.1"/>
</dbReference>
<feature type="domain" description="Gylcosyl hydrolase 115 C-terminal" evidence="3">
    <location>
        <begin position="800"/>
        <end position="977"/>
    </location>
</feature>
<protein>
    <recommendedName>
        <fullName evidence="3">Gylcosyl hydrolase 115 C-terminal domain-containing protein</fullName>
    </recommendedName>
</protein>
<dbReference type="PANTHER" id="PTHR37842:SF2">
    <property type="entry name" value="GYLCOSYL HYDROLASE 115 C-TERMINAL DOMAIN-CONTAINING PROTEIN"/>
    <property type="match status" value="1"/>
</dbReference>
<dbReference type="Pfam" id="PF15979">
    <property type="entry name" value="Glyco_hydro_115"/>
    <property type="match status" value="1"/>
</dbReference>
<sequence>MRIFSLLILLAVASALQSQVVVNENVKHSKYTFPLVASKIKATVCYDANDYPVVKKVAELFVSDIENVTGQRLKLADEWKKGRTVVIVGTIEKNQAIRQLASNGKIDISPLEGAWERYLIQTVNHPFPGVDKALIVAGSDRRGASYGLFSLSEMAGVSPWYWWADVPVKKHKTLYVDAPTTVSKTPSVKYRGVFLNDEDWGLKPWAAKTFEKERGNIGPRTYAKICELLLRLKANHLAPAMHPVSTAFYKIPENKLVADTFAIVMGSSHCEPLLLNTASEWNSKTMGPWDYGKNKDKINEVLGNRVKENCAYENVYTLALRGLHDAAMGGGDVPMKEKVKMLESALKDQRNLIAEHFDRPVETIPQAFTPYKEVLEIYSNGLELPDDVTIIWPDDNFGYMKRLSGPHEQKRSGRAGVYYHVSYLGVPHSYLWYSTTPPALMYEELRKAYDTTADRIWLANCGDLKGAEMQVSLFLDMAYDIDSFNANNVVTYPARWLAKMFGEQYYSVFEDITSSHINLAFSRKPEYMGWGYWNNYWGGGEKRTDTEFSFANYNEAENRLNEYSRIGKKAENLLASLDKDSQPAFYQLLYYPVKGAELMNHMTIKGQYYRQYVRQQRAAANLIKEKVKNYHDSLQIITEGYNSLLNGKWKYMMSLKQNYEGSSSYFMLPLMEESYTPVGAPKLALQAESEILDKGGISYHSLPVYNTFSRKSHWIDVYNQGSGDLSWTAKPSDDWIIVSQKAGKTPTEDRIRVSVDWEKVPVGESIKGSVEFSSNDQKECVLVSVFNPASPARDEIQGVYMEENGYVSIPAAGFHRKFESNDIKMNILPGIGFEGNALQLGNPISPLQMYRAGDVPRVEYDFYTFNAGTYDVYTYVLPTFPLHAERDYKLPEHTNSDTKYSVRIDDGSISTPSTSAVEYSQVWYDSVLKNCRVNKSTLYVKKPGKHTLQIRCGDPGVVIQKIVIDMGGLKRSYLGPESTKCN</sequence>
<dbReference type="InterPro" id="IPR029018">
    <property type="entry name" value="Hex-like_dom2"/>
</dbReference>
<keyword evidence="2" id="KW-0732">Signal</keyword>
<dbReference type="GeneID" id="82189378"/>
<dbReference type="GO" id="GO:0016787">
    <property type="term" value="F:hydrolase activity"/>
    <property type="evidence" value="ECO:0007669"/>
    <property type="project" value="UniProtKB-KW"/>
</dbReference>
<proteinExistence type="predicted"/>
<organism evidence="4 5">
    <name type="scientific">Bacteroides caecimuris</name>
    <dbReference type="NCBI Taxonomy" id="1796613"/>
    <lineage>
        <taxon>Bacteria</taxon>
        <taxon>Pseudomonadati</taxon>
        <taxon>Bacteroidota</taxon>
        <taxon>Bacteroidia</taxon>
        <taxon>Bacteroidales</taxon>
        <taxon>Bacteroidaceae</taxon>
        <taxon>Bacteroides</taxon>
    </lineage>
</organism>
<dbReference type="AlphaFoldDB" id="A0A1C7H6P0"/>
<dbReference type="InterPro" id="IPR041437">
    <property type="entry name" value="GH115_C"/>
</dbReference>
<dbReference type="KEGG" id="bcae:A4V03_19810"/>